<dbReference type="GO" id="GO:0030154">
    <property type="term" value="P:cell differentiation"/>
    <property type="evidence" value="ECO:0000318"/>
    <property type="project" value="GO_Central"/>
</dbReference>
<dbReference type="AlphaFoldDB" id="A0A2C9UK93"/>
<dbReference type="GO" id="GO:0010082">
    <property type="term" value="P:regulation of root meristem growth"/>
    <property type="evidence" value="ECO:0007669"/>
    <property type="project" value="InterPro"/>
</dbReference>
<dbReference type="OrthoDB" id="994020at2759"/>
<organism evidence="3">
    <name type="scientific">Manihot esculenta</name>
    <name type="common">Cassava</name>
    <name type="synonym">Jatropha manihot</name>
    <dbReference type="NCBI Taxonomy" id="3983"/>
    <lineage>
        <taxon>Eukaryota</taxon>
        <taxon>Viridiplantae</taxon>
        <taxon>Streptophyta</taxon>
        <taxon>Embryophyta</taxon>
        <taxon>Tracheophyta</taxon>
        <taxon>Spermatophyta</taxon>
        <taxon>Magnoliopsida</taxon>
        <taxon>eudicotyledons</taxon>
        <taxon>Gunneridae</taxon>
        <taxon>Pentapetalae</taxon>
        <taxon>rosids</taxon>
        <taxon>fabids</taxon>
        <taxon>Malpighiales</taxon>
        <taxon>Euphorbiaceae</taxon>
        <taxon>Crotonoideae</taxon>
        <taxon>Manihoteae</taxon>
        <taxon>Manihot</taxon>
    </lineage>
</organism>
<evidence type="ECO:0000256" key="1">
    <source>
        <dbReference type="SAM" id="MobiDB-lite"/>
    </source>
</evidence>
<evidence type="ECO:0000313" key="3">
    <source>
        <dbReference type="EMBL" id="OAY31192.1"/>
    </source>
</evidence>
<dbReference type="GO" id="GO:0010628">
    <property type="term" value="P:positive regulation of gene expression"/>
    <property type="evidence" value="ECO:0000318"/>
    <property type="project" value="GO_Central"/>
</dbReference>
<feature type="signal peptide" evidence="2">
    <location>
        <begin position="1"/>
        <end position="23"/>
    </location>
</feature>
<name>A0A2C9UK93_MANES</name>
<dbReference type="InterPro" id="IPR038804">
    <property type="entry name" value="RGF3"/>
</dbReference>
<feature type="region of interest" description="Disordered" evidence="1">
    <location>
        <begin position="75"/>
        <end position="105"/>
    </location>
</feature>
<evidence type="ECO:0000256" key="2">
    <source>
        <dbReference type="SAM" id="SignalP"/>
    </source>
</evidence>
<dbReference type="GO" id="GO:0008083">
    <property type="term" value="F:growth factor activity"/>
    <property type="evidence" value="ECO:0000318"/>
    <property type="project" value="GO_Central"/>
</dbReference>
<feature type="compositionally biased region" description="Basic and acidic residues" evidence="1">
    <location>
        <begin position="81"/>
        <end position="90"/>
    </location>
</feature>
<accession>A0A2C9UK93</accession>
<dbReference type="EMBL" id="CM004400">
    <property type="protein sequence ID" value="OAY31192.1"/>
    <property type="molecule type" value="Genomic_DNA"/>
</dbReference>
<protein>
    <submittedName>
        <fullName evidence="3">Uncharacterized protein</fullName>
    </submittedName>
</protein>
<reference evidence="3" key="1">
    <citation type="submission" date="2016-02" db="EMBL/GenBank/DDBJ databases">
        <title>WGS assembly of Manihot esculenta.</title>
        <authorList>
            <person name="Bredeson J.V."/>
            <person name="Prochnik S.E."/>
            <person name="Lyons J.B."/>
            <person name="Schmutz J."/>
            <person name="Grimwood J."/>
            <person name="Vrebalov J."/>
            <person name="Bart R.S."/>
            <person name="Amuge T."/>
            <person name="Ferguson M.E."/>
            <person name="Green R."/>
            <person name="Putnam N."/>
            <person name="Stites J."/>
            <person name="Rounsley S."/>
            <person name="Rokhsar D.S."/>
        </authorList>
    </citation>
    <scope>NUCLEOTIDE SEQUENCE [LARGE SCALE GENOMIC DNA]</scope>
    <source>
        <tissue evidence="3">Leaf</tissue>
    </source>
</reference>
<dbReference type="PANTHER" id="PTHR36313">
    <property type="entry name" value="ROOT MERISTEM GROWTH FACTOR 2"/>
    <property type="match status" value="1"/>
</dbReference>
<dbReference type="PANTHER" id="PTHR36313:SF1">
    <property type="entry name" value="PROTEIN GOLVEN 11-RELATED"/>
    <property type="match status" value="1"/>
</dbReference>
<proteinExistence type="predicted"/>
<sequence length="130" mass="14277">MAAASARTFICIFLVVMFISASSQEDVADVWTEKERVLYGTKNEIGGRKMVPSKVTVKRVEIEGNETLPESLKTWSTENHAVAEKSGNNEKKKKKNGAVNGGSKGSFIEAGFVDLNADYHPPRNHPPKNN</sequence>
<dbReference type="GO" id="GO:0005615">
    <property type="term" value="C:extracellular space"/>
    <property type="evidence" value="ECO:0000318"/>
    <property type="project" value="GO_Central"/>
</dbReference>
<feature type="chain" id="PRO_5012542023" evidence="2">
    <location>
        <begin position="24"/>
        <end position="130"/>
    </location>
</feature>
<dbReference type="GO" id="GO:0008284">
    <property type="term" value="P:positive regulation of cell population proliferation"/>
    <property type="evidence" value="ECO:0000318"/>
    <property type="project" value="GO_Central"/>
</dbReference>
<gene>
    <name evidence="3" type="ORF">MANES_14G091400</name>
</gene>
<keyword evidence="2" id="KW-0732">Signal</keyword>